<dbReference type="GO" id="GO:0005737">
    <property type="term" value="C:cytoplasm"/>
    <property type="evidence" value="ECO:0007669"/>
    <property type="project" value="UniProtKB-ARBA"/>
</dbReference>
<dbReference type="VEuPathDB" id="CryptoDB:Vbra_9790"/>
<dbReference type="InterPro" id="IPR039010">
    <property type="entry name" value="Synaptotagmin_SMP"/>
</dbReference>
<dbReference type="AlphaFoldDB" id="A0A0G4G9N8"/>
<evidence type="ECO:0000256" key="6">
    <source>
        <dbReference type="ARBA" id="ARBA00022837"/>
    </source>
</evidence>
<dbReference type="PROSITE" id="PS50004">
    <property type="entry name" value="C2"/>
    <property type="match status" value="2"/>
</dbReference>
<dbReference type="InterPro" id="IPR035892">
    <property type="entry name" value="C2_domain_sf"/>
</dbReference>
<dbReference type="InterPro" id="IPR000008">
    <property type="entry name" value="C2_dom"/>
</dbReference>
<keyword evidence="10" id="KW-0472">Membrane</keyword>
<feature type="domain" description="C2" evidence="12">
    <location>
        <begin position="248"/>
        <end position="378"/>
    </location>
</feature>
<evidence type="ECO:0000256" key="2">
    <source>
        <dbReference type="ARBA" id="ARBA00022448"/>
    </source>
</evidence>
<keyword evidence="2" id="KW-0813">Transport</keyword>
<evidence type="ECO:0000259" key="13">
    <source>
        <dbReference type="PROSITE" id="PS51847"/>
    </source>
</evidence>
<protein>
    <recommendedName>
        <fullName evidence="16">C2 domain-containing protein</fullName>
    </recommendedName>
</protein>
<dbReference type="InParanoid" id="A0A0G4G9N8"/>
<sequence length="824" mass="89618">MYSYALLTNLPFLKRFINSLAALCGRRNRSAEDAGTSSRELPTDQLPLIGGHGGHGGGIPSLFRGGLRTMGSKVSGSTGAEWLNGLIVNLWPYIGQAAAQTMKDEIEPVLQASVPNAIKKIRFTKTKLGKKPLTIERVHISPLKDALGHDAIRMVLDIDYHGDADIALAVNYLGEFGVSQLSMSGQLVVLMTPLIATPPLVGGMQVFFQNPPQVSIEFTGLANIADFPFLAGIVNNVITSSIANALVVPNRIALNLSEAVDLIQLRNPPGVGILRLTVVRAEGLRSEWRGIGSIFKNDKADPFVEVKVGAQEMVTSVVSDDNNARWNETDDFIVHDREMQEVKVSIFDQEVLGKNSLIGHVSITVKDLLQTAKLAARGDIPEEMRGDDAPPEAKKVSIECRSAGGKKGKPGIVVNGERRDVSGRGIHVVAMDGVTGDVTKAETFDCWYDTPGGSQDKQLREFIDGLPCRTVVMCAIQDSGEAWWDARSQLLNCGSKLLKPGQGDRPSYRQPWCFIGYKPAEGERPPMWVKEKTGKKETEIKVALDLSVGGGLADPLIYTHSTTDDHAAAATIRLPLESPHHKLIDATNKDKQRGASFVYLRPEWFSLSREVPLPKLPSPKSSAAEDSAGGSGDGNGWLVWVAVDRAEELRLKTSSQPKVLVSLVGPGGEQRSTCETQPWIPPKAEDGQTGNVMLDTLLRKLKLLKDRRMTNEEIASVLDVHAEDIDAYLSGTHQTIRMSRTPVWAQGFSFLVANPQTEQLHFRVVDASAKQSSFTSSAFGQTTVPLTQLGEGGANGVLSAYKMIRLNPRGFLNVKMDMFAFRPI</sequence>
<dbReference type="OrthoDB" id="437666at2759"/>
<feature type="domain" description="C2" evidence="12">
    <location>
        <begin position="615"/>
        <end position="799"/>
    </location>
</feature>
<comment type="subcellular location">
    <subcellularLocation>
        <location evidence="1">Membrane</location>
    </subcellularLocation>
</comment>
<evidence type="ECO:0000313" key="14">
    <source>
        <dbReference type="EMBL" id="CEM25732.1"/>
    </source>
</evidence>
<dbReference type="Pfam" id="PF00168">
    <property type="entry name" value="C2"/>
    <property type="match status" value="2"/>
</dbReference>
<evidence type="ECO:0000256" key="11">
    <source>
        <dbReference type="SAM" id="MobiDB-lite"/>
    </source>
</evidence>
<gene>
    <name evidence="14" type="ORF">Vbra_9790</name>
</gene>
<evidence type="ECO:0000256" key="4">
    <source>
        <dbReference type="ARBA" id="ARBA00022723"/>
    </source>
</evidence>
<dbReference type="EMBL" id="CDMY01000603">
    <property type="protein sequence ID" value="CEM25732.1"/>
    <property type="molecule type" value="Genomic_DNA"/>
</dbReference>
<dbReference type="GO" id="GO:0016020">
    <property type="term" value="C:membrane"/>
    <property type="evidence" value="ECO:0007669"/>
    <property type="project" value="UniProtKB-SubCell"/>
</dbReference>
<evidence type="ECO:0008006" key="16">
    <source>
        <dbReference type="Google" id="ProtNLM"/>
    </source>
</evidence>
<dbReference type="Proteomes" id="UP000041254">
    <property type="component" value="Unassembled WGS sequence"/>
</dbReference>
<dbReference type="PANTHER" id="PTHR45761">
    <property type="entry name" value="EXTENDED SYNAPTOTAGMIN-LIKE PROTEIN 2, ISOFORM C"/>
    <property type="match status" value="1"/>
</dbReference>
<evidence type="ECO:0000256" key="10">
    <source>
        <dbReference type="ARBA" id="ARBA00023136"/>
    </source>
</evidence>
<evidence type="ECO:0000256" key="8">
    <source>
        <dbReference type="ARBA" id="ARBA00023055"/>
    </source>
</evidence>
<keyword evidence="5" id="KW-0677">Repeat</keyword>
<evidence type="ECO:0000313" key="15">
    <source>
        <dbReference type="Proteomes" id="UP000041254"/>
    </source>
</evidence>
<dbReference type="InterPro" id="IPR051634">
    <property type="entry name" value="Extended_Synaptotagmin"/>
</dbReference>
<evidence type="ECO:0000256" key="3">
    <source>
        <dbReference type="ARBA" id="ARBA00022692"/>
    </source>
</evidence>
<keyword evidence="8" id="KW-0445">Lipid transport</keyword>
<evidence type="ECO:0000256" key="5">
    <source>
        <dbReference type="ARBA" id="ARBA00022737"/>
    </source>
</evidence>
<proteinExistence type="predicted"/>
<dbReference type="Pfam" id="PF15711">
    <property type="entry name" value="ILEI"/>
    <property type="match status" value="1"/>
</dbReference>
<dbReference type="Gene3D" id="2.60.40.150">
    <property type="entry name" value="C2 domain"/>
    <property type="match status" value="2"/>
</dbReference>
<dbReference type="PANTHER" id="PTHR45761:SF1">
    <property type="entry name" value="EXTENDED SYNAPTOTAGMIN-LIKE PROTEIN 2, ISOFORM C"/>
    <property type="match status" value="1"/>
</dbReference>
<evidence type="ECO:0000256" key="9">
    <source>
        <dbReference type="ARBA" id="ARBA00023121"/>
    </source>
</evidence>
<dbReference type="CDD" id="cd21670">
    <property type="entry name" value="SMP_ESyt"/>
    <property type="match status" value="1"/>
</dbReference>
<dbReference type="PROSITE" id="PS51847">
    <property type="entry name" value="SMP"/>
    <property type="match status" value="1"/>
</dbReference>
<dbReference type="CDD" id="cd00030">
    <property type="entry name" value="C2"/>
    <property type="match status" value="1"/>
</dbReference>
<evidence type="ECO:0000259" key="12">
    <source>
        <dbReference type="PROSITE" id="PS50004"/>
    </source>
</evidence>
<keyword evidence="9" id="KW-0446">Lipid-binding</keyword>
<keyword evidence="15" id="KW-1185">Reference proteome</keyword>
<dbReference type="InterPro" id="IPR039477">
    <property type="entry name" value="ILEI/PANDER_dom"/>
</dbReference>
<dbReference type="GO" id="GO:0008289">
    <property type="term" value="F:lipid binding"/>
    <property type="evidence" value="ECO:0007669"/>
    <property type="project" value="UniProtKB-KW"/>
</dbReference>
<dbReference type="Pfam" id="PF17047">
    <property type="entry name" value="SMP_LBD"/>
    <property type="match status" value="1"/>
</dbReference>
<dbReference type="InterPro" id="IPR031468">
    <property type="entry name" value="SMP_LBD"/>
</dbReference>
<keyword evidence="7" id="KW-1133">Transmembrane helix</keyword>
<reference evidence="14 15" key="1">
    <citation type="submission" date="2014-11" db="EMBL/GenBank/DDBJ databases">
        <authorList>
            <person name="Zhu J."/>
            <person name="Qi W."/>
            <person name="Song R."/>
        </authorList>
    </citation>
    <scope>NUCLEOTIDE SEQUENCE [LARGE SCALE GENOMIC DNA]</scope>
</reference>
<dbReference type="SMART" id="SM00239">
    <property type="entry name" value="C2"/>
    <property type="match status" value="2"/>
</dbReference>
<dbReference type="SUPFAM" id="SSF49562">
    <property type="entry name" value="C2 domain (Calcium/lipid-binding domain, CaLB)"/>
    <property type="match status" value="2"/>
</dbReference>
<keyword evidence="4" id="KW-0479">Metal-binding</keyword>
<keyword evidence="6" id="KW-0106">Calcium</keyword>
<evidence type="ECO:0000256" key="7">
    <source>
        <dbReference type="ARBA" id="ARBA00022989"/>
    </source>
</evidence>
<accession>A0A0G4G9N8</accession>
<dbReference type="GO" id="GO:0006869">
    <property type="term" value="P:lipid transport"/>
    <property type="evidence" value="ECO:0007669"/>
    <property type="project" value="UniProtKB-KW"/>
</dbReference>
<feature type="domain" description="SMP-LTD" evidence="13">
    <location>
        <begin position="76"/>
        <end position="257"/>
    </location>
</feature>
<dbReference type="GO" id="GO:0012505">
    <property type="term" value="C:endomembrane system"/>
    <property type="evidence" value="ECO:0007669"/>
    <property type="project" value="UniProtKB-ARBA"/>
</dbReference>
<name>A0A0G4G9N8_VITBC</name>
<feature type="region of interest" description="Disordered" evidence="11">
    <location>
        <begin position="662"/>
        <end position="686"/>
    </location>
</feature>
<keyword evidence="3" id="KW-0812">Transmembrane</keyword>
<dbReference type="PROSITE" id="PS52031">
    <property type="entry name" value="GG_LECTIN"/>
    <property type="match status" value="1"/>
</dbReference>
<dbReference type="GO" id="GO:0046872">
    <property type="term" value="F:metal ion binding"/>
    <property type="evidence" value="ECO:0007669"/>
    <property type="project" value="UniProtKB-KW"/>
</dbReference>
<organism evidence="14 15">
    <name type="scientific">Vitrella brassicaformis (strain CCMP3155)</name>
    <dbReference type="NCBI Taxonomy" id="1169540"/>
    <lineage>
        <taxon>Eukaryota</taxon>
        <taxon>Sar</taxon>
        <taxon>Alveolata</taxon>
        <taxon>Colpodellida</taxon>
        <taxon>Vitrellaceae</taxon>
        <taxon>Vitrella</taxon>
    </lineage>
</organism>
<evidence type="ECO:0000256" key="1">
    <source>
        <dbReference type="ARBA" id="ARBA00004370"/>
    </source>
</evidence>
<dbReference type="STRING" id="1169540.A0A0G4G9N8"/>